<sequence>NHWNKDWKKANLEAAKVVEQMFERVEQGMIVVAKTISERQSNNNNDNTSSFFMQIHDHKVEKKQFGEYWIHVIKGKTIILDNVNIDGNMYVVNCEIQCKTNVHITTQVFVTNNGLVDQHCVNPIQWNTKFHHDIPLLLQNLQDQSNNCSKSQLFDGAIEMPIKINSNITEQLHDMKMHCIYLDVFGTVHAHTANSFYNLGNACINKGEYNKAIESYQKALKLYLEIFGRNHADVAESYNNLGCAYDDKGQYDEAVECYEMSLKIRKEISCSNAIHSMPSSEPLPADHYTLLQPSLSPPKRFNSIQRKKGKGKGKGEKQRENFFC</sequence>
<gene>
    <name evidence="5" type="ORF">RFI_39812</name>
</gene>
<keyword evidence="2 3" id="KW-0802">TPR repeat</keyword>
<comment type="caution">
    <text evidence="5">The sequence shown here is derived from an EMBL/GenBank/DDBJ whole genome shotgun (WGS) entry which is preliminary data.</text>
</comment>
<dbReference type="SUPFAM" id="SSF48452">
    <property type="entry name" value="TPR-like"/>
    <property type="match status" value="1"/>
</dbReference>
<feature type="repeat" description="TPR" evidence="3">
    <location>
        <begin position="193"/>
        <end position="226"/>
    </location>
</feature>
<feature type="repeat" description="TPR" evidence="3">
    <location>
        <begin position="235"/>
        <end position="268"/>
    </location>
</feature>
<dbReference type="Gene3D" id="1.25.40.10">
    <property type="entry name" value="Tetratricopeptide repeat domain"/>
    <property type="match status" value="1"/>
</dbReference>
<dbReference type="AlphaFoldDB" id="X6L8F4"/>
<keyword evidence="6" id="KW-1185">Reference proteome</keyword>
<dbReference type="Pfam" id="PF13424">
    <property type="entry name" value="TPR_12"/>
    <property type="match status" value="1"/>
</dbReference>
<dbReference type="OrthoDB" id="10268002at2759"/>
<evidence type="ECO:0000256" key="2">
    <source>
        <dbReference type="ARBA" id="ARBA00022803"/>
    </source>
</evidence>
<feature type="non-terminal residue" evidence="5">
    <location>
        <position position="1"/>
    </location>
</feature>
<accession>X6L8F4</accession>
<dbReference type="EMBL" id="ASPP01048842">
    <property type="protein sequence ID" value="ETN97713.1"/>
    <property type="molecule type" value="Genomic_DNA"/>
</dbReference>
<evidence type="ECO:0000313" key="6">
    <source>
        <dbReference type="Proteomes" id="UP000023152"/>
    </source>
</evidence>
<dbReference type="SMART" id="SM00028">
    <property type="entry name" value="TPR"/>
    <property type="match status" value="2"/>
</dbReference>
<evidence type="ECO:0000313" key="5">
    <source>
        <dbReference type="EMBL" id="ETN97713.1"/>
    </source>
</evidence>
<dbReference type="InterPro" id="IPR019734">
    <property type="entry name" value="TPR_rpt"/>
</dbReference>
<reference evidence="5 6" key="1">
    <citation type="journal article" date="2013" name="Curr. Biol.">
        <title>The Genome of the Foraminiferan Reticulomyxa filosa.</title>
        <authorList>
            <person name="Glockner G."/>
            <person name="Hulsmann N."/>
            <person name="Schleicher M."/>
            <person name="Noegel A.A."/>
            <person name="Eichinger L."/>
            <person name="Gallinger C."/>
            <person name="Pawlowski J."/>
            <person name="Sierra R."/>
            <person name="Euteneuer U."/>
            <person name="Pillet L."/>
            <person name="Moustafa A."/>
            <person name="Platzer M."/>
            <person name="Groth M."/>
            <person name="Szafranski K."/>
            <person name="Schliwa M."/>
        </authorList>
    </citation>
    <scope>NUCLEOTIDE SEQUENCE [LARGE SCALE GENOMIC DNA]</scope>
</reference>
<evidence type="ECO:0000256" key="4">
    <source>
        <dbReference type="SAM" id="MobiDB-lite"/>
    </source>
</evidence>
<keyword evidence="1" id="KW-0677">Repeat</keyword>
<dbReference type="PROSITE" id="PS50293">
    <property type="entry name" value="TPR_REGION"/>
    <property type="match status" value="2"/>
</dbReference>
<feature type="region of interest" description="Disordered" evidence="4">
    <location>
        <begin position="296"/>
        <end position="324"/>
    </location>
</feature>
<evidence type="ECO:0000256" key="1">
    <source>
        <dbReference type="ARBA" id="ARBA00022737"/>
    </source>
</evidence>
<feature type="compositionally biased region" description="Basic and acidic residues" evidence="4">
    <location>
        <begin position="313"/>
        <end position="324"/>
    </location>
</feature>
<dbReference type="PANTHER" id="PTHR45641:SF1">
    <property type="entry name" value="AAA+ ATPASE DOMAIN-CONTAINING PROTEIN"/>
    <property type="match status" value="1"/>
</dbReference>
<dbReference type="InterPro" id="IPR011990">
    <property type="entry name" value="TPR-like_helical_dom_sf"/>
</dbReference>
<dbReference type="PROSITE" id="PS50005">
    <property type="entry name" value="TPR"/>
    <property type="match status" value="2"/>
</dbReference>
<evidence type="ECO:0000256" key="3">
    <source>
        <dbReference type="PROSITE-ProRule" id="PRU00339"/>
    </source>
</evidence>
<organism evidence="5 6">
    <name type="scientific">Reticulomyxa filosa</name>
    <dbReference type="NCBI Taxonomy" id="46433"/>
    <lineage>
        <taxon>Eukaryota</taxon>
        <taxon>Sar</taxon>
        <taxon>Rhizaria</taxon>
        <taxon>Retaria</taxon>
        <taxon>Foraminifera</taxon>
        <taxon>Monothalamids</taxon>
        <taxon>Reticulomyxidae</taxon>
        <taxon>Reticulomyxa</taxon>
    </lineage>
</organism>
<name>X6L8F4_RETFI</name>
<protein>
    <submittedName>
        <fullName evidence="5">Uncharacterized protein</fullName>
    </submittedName>
</protein>
<proteinExistence type="predicted"/>
<dbReference type="Proteomes" id="UP000023152">
    <property type="component" value="Unassembled WGS sequence"/>
</dbReference>
<dbReference type="PANTHER" id="PTHR45641">
    <property type="entry name" value="TETRATRICOPEPTIDE REPEAT PROTEIN (AFU_ORTHOLOGUE AFUA_6G03870)"/>
    <property type="match status" value="1"/>
</dbReference>